<organism evidence="1 2">
    <name type="scientific">Coemansia aciculifera</name>
    <dbReference type="NCBI Taxonomy" id="417176"/>
    <lineage>
        <taxon>Eukaryota</taxon>
        <taxon>Fungi</taxon>
        <taxon>Fungi incertae sedis</taxon>
        <taxon>Zoopagomycota</taxon>
        <taxon>Kickxellomycotina</taxon>
        <taxon>Kickxellomycetes</taxon>
        <taxon>Kickxellales</taxon>
        <taxon>Kickxellaceae</taxon>
        <taxon>Coemansia</taxon>
    </lineage>
</organism>
<sequence length="113" mass="12907">YRYRLSTRRFIYDVFDVNLAILHQELIDRQPAVTSDSQLLPLLPTASGSGHMSRRFSSSSQHFLHTTAGEIQRKRASTLQEFSASQDTLFQRRPTNGLLDDIRPAVGSVVRRF</sequence>
<proteinExistence type="predicted"/>
<keyword evidence="2" id="KW-1185">Reference proteome</keyword>
<evidence type="ECO:0000313" key="2">
    <source>
        <dbReference type="Proteomes" id="UP001139981"/>
    </source>
</evidence>
<dbReference type="Proteomes" id="UP001139981">
    <property type="component" value="Unassembled WGS sequence"/>
</dbReference>
<gene>
    <name evidence="1" type="ORF">IWW38_004811</name>
</gene>
<dbReference type="EMBL" id="JANBVB010001921">
    <property type="protein sequence ID" value="KAJ2889274.1"/>
    <property type="molecule type" value="Genomic_DNA"/>
</dbReference>
<comment type="caution">
    <text evidence="1">The sequence shown here is derived from an EMBL/GenBank/DDBJ whole genome shotgun (WGS) entry which is preliminary data.</text>
</comment>
<name>A0ACC1LWJ2_9FUNG</name>
<accession>A0ACC1LWJ2</accession>
<reference evidence="1" key="1">
    <citation type="submission" date="2022-07" db="EMBL/GenBank/DDBJ databases">
        <title>Phylogenomic reconstructions and comparative analyses of Kickxellomycotina fungi.</title>
        <authorList>
            <person name="Reynolds N.K."/>
            <person name="Stajich J.E."/>
            <person name="Barry K."/>
            <person name="Grigoriev I.V."/>
            <person name="Crous P."/>
            <person name="Smith M.E."/>
        </authorList>
    </citation>
    <scope>NUCLEOTIDE SEQUENCE</scope>
    <source>
        <strain evidence="1">CBS 190363</strain>
    </source>
</reference>
<evidence type="ECO:0000313" key="1">
    <source>
        <dbReference type="EMBL" id="KAJ2889274.1"/>
    </source>
</evidence>
<protein>
    <submittedName>
        <fullName evidence="1">Uncharacterized protein</fullName>
    </submittedName>
</protein>
<feature type="non-terminal residue" evidence="1">
    <location>
        <position position="1"/>
    </location>
</feature>